<sequence>MTVKIVVNTNIFISAIISKSGASRKVIRGCLEGKYLPLMGNSLFAEYESLINRDEVNKKSPLTVTEIELLLASFISVCNWISIYYLWRPNLRDEADNHLIELALAGNAQFIITNNIKDFRGAELLFPQLQIIQPEYFLEV</sequence>
<dbReference type="NCBIfam" id="TIGR00305">
    <property type="entry name" value="putative toxin-antitoxin system toxin component, PIN family"/>
    <property type="match status" value="1"/>
</dbReference>
<feature type="domain" description="PIN" evidence="1">
    <location>
        <begin position="4"/>
        <end position="117"/>
    </location>
</feature>
<evidence type="ECO:0000313" key="2">
    <source>
        <dbReference type="EMBL" id="WPF88868.1"/>
    </source>
</evidence>
<gene>
    <name evidence="2" type="ORF">SAY89_00940</name>
</gene>
<accession>A0AAF1C2N5</accession>
<dbReference type="SUPFAM" id="SSF88723">
    <property type="entry name" value="PIN domain-like"/>
    <property type="match status" value="1"/>
</dbReference>
<dbReference type="EMBL" id="CP138348">
    <property type="protein sequence ID" value="WPF88868.1"/>
    <property type="molecule type" value="Genomic_DNA"/>
</dbReference>
<proteinExistence type="predicted"/>
<dbReference type="Pfam" id="PF13470">
    <property type="entry name" value="PIN_3"/>
    <property type="match status" value="1"/>
</dbReference>
<dbReference type="PANTHER" id="PTHR34610">
    <property type="entry name" value="SSL7007 PROTEIN"/>
    <property type="match status" value="1"/>
</dbReference>
<dbReference type="PANTHER" id="PTHR34610:SF3">
    <property type="entry name" value="SSL7007 PROTEIN"/>
    <property type="match status" value="1"/>
</dbReference>
<dbReference type="AlphaFoldDB" id="A0AAF1C2N5"/>
<dbReference type="RefSeq" id="WP_320001652.1">
    <property type="nucleotide sequence ID" value="NZ_CP138348.1"/>
</dbReference>
<evidence type="ECO:0000259" key="1">
    <source>
        <dbReference type="Pfam" id="PF13470"/>
    </source>
</evidence>
<name>A0AAF1C2N5_9CHRO</name>
<reference evidence="2" key="1">
    <citation type="submission" date="2023-11" db="EMBL/GenBank/DDBJ databases">
        <title>Genome sequence of Cyanobacterium aponinum BCRC AL20115.</title>
        <authorList>
            <person name="Chang H.-Y."/>
            <person name="Lin K.-M."/>
            <person name="Hsueh H.-T."/>
            <person name="Chu H.-A."/>
            <person name="Kuo C.-H."/>
        </authorList>
    </citation>
    <scope>NUCLEOTIDE SEQUENCE</scope>
    <source>
        <strain evidence="2">AL20115</strain>
    </source>
</reference>
<dbReference type="InterPro" id="IPR002716">
    <property type="entry name" value="PIN_dom"/>
</dbReference>
<protein>
    <submittedName>
        <fullName evidence="2">Toxin-antitoxin system toxin component, PIN family</fullName>
    </submittedName>
</protein>
<organism evidence="2">
    <name type="scientific">Cyanobacterium aponinum AL20115</name>
    <dbReference type="NCBI Taxonomy" id="3090662"/>
    <lineage>
        <taxon>Bacteria</taxon>
        <taxon>Bacillati</taxon>
        <taxon>Cyanobacteriota</taxon>
        <taxon>Cyanophyceae</taxon>
        <taxon>Oscillatoriophycideae</taxon>
        <taxon>Chroococcales</taxon>
        <taxon>Geminocystaceae</taxon>
        <taxon>Cyanobacterium</taxon>
    </lineage>
</organism>
<dbReference type="InterPro" id="IPR002850">
    <property type="entry name" value="PIN_toxin-like"/>
</dbReference>
<dbReference type="InterPro" id="IPR029060">
    <property type="entry name" value="PIN-like_dom_sf"/>
</dbReference>